<keyword evidence="4" id="KW-1185">Reference proteome</keyword>
<sequence>MKMVLIINVMYLVELRSHVNGREEEEEAAEWWLRLRKAEGALQVREKMVEGGEMDGRGSGLRPVLWLRLAIVDCRVEESRRVLLGGSKRGERKALLTEKHVSCHHRQSEQTNREILWEMETPPASRILIILVCVGVVTGLVIAVNWIWLLKKLERGLNQGLLGTSYKILFEDLKDASSMHS</sequence>
<keyword evidence="1" id="KW-0472">Membrane</keyword>
<keyword evidence="1" id="KW-1133">Transmembrane helix</keyword>
<protein>
    <submittedName>
        <fullName evidence="3">Uncharacterized protein</fullName>
    </submittedName>
</protein>
<evidence type="ECO:0000256" key="1">
    <source>
        <dbReference type="SAM" id="Phobius"/>
    </source>
</evidence>
<evidence type="ECO:0000313" key="3">
    <source>
        <dbReference type="EMBL" id="KAJ8452419.1"/>
    </source>
</evidence>
<evidence type="ECO:0000256" key="2">
    <source>
        <dbReference type="SAM" id="SignalP"/>
    </source>
</evidence>
<comment type="caution">
    <text evidence="3">The sequence shown here is derived from an EMBL/GenBank/DDBJ whole genome shotgun (WGS) entry which is preliminary data.</text>
</comment>
<dbReference type="Proteomes" id="UP001153076">
    <property type="component" value="Unassembled WGS sequence"/>
</dbReference>
<proteinExistence type="predicted"/>
<keyword evidence="1" id="KW-0812">Transmembrane</keyword>
<dbReference type="EMBL" id="JAKOGI010000005">
    <property type="protein sequence ID" value="KAJ8452419.1"/>
    <property type="molecule type" value="Genomic_DNA"/>
</dbReference>
<evidence type="ECO:0000313" key="4">
    <source>
        <dbReference type="Proteomes" id="UP001153076"/>
    </source>
</evidence>
<name>A0A9Q1KZ97_9CARY</name>
<keyword evidence="2" id="KW-0732">Signal</keyword>
<dbReference type="AlphaFoldDB" id="A0A9Q1KZ97"/>
<feature type="signal peptide" evidence="2">
    <location>
        <begin position="1"/>
        <end position="21"/>
    </location>
</feature>
<reference evidence="3" key="1">
    <citation type="submission" date="2022-04" db="EMBL/GenBank/DDBJ databases">
        <title>Carnegiea gigantea Genome sequencing and assembly v2.</title>
        <authorList>
            <person name="Copetti D."/>
            <person name="Sanderson M.J."/>
            <person name="Burquez A."/>
            <person name="Wojciechowski M.F."/>
        </authorList>
    </citation>
    <scope>NUCLEOTIDE SEQUENCE</scope>
    <source>
        <strain evidence="3">SGP5-SGP5p</strain>
        <tissue evidence="3">Aerial part</tissue>
    </source>
</reference>
<organism evidence="3 4">
    <name type="scientific">Carnegiea gigantea</name>
    <dbReference type="NCBI Taxonomy" id="171969"/>
    <lineage>
        <taxon>Eukaryota</taxon>
        <taxon>Viridiplantae</taxon>
        <taxon>Streptophyta</taxon>
        <taxon>Embryophyta</taxon>
        <taxon>Tracheophyta</taxon>
        <taxon>Spermatophyta</taxon>
        <taxon>Magnoliopsida</taxon>
        <taxon>eudicotyledons</taxon>
        <taxon>Gunneridae</taxon>
        <taxon>Pentapetalae</taxon>
        <taxon>Caryophyllales</taxon>
        <taxon>Cactineae</taxon>
        <taxon>Cactaceae</taxon>
        <taxon>Cactoideae</taxon>
        <taxon>Echinocereeae</taxon>
        <taxon>Carnegiea</taxon>
    </lineage>
</organism>
<feature type="chain" id="PRO_5040294652" evidence="2">
    <location>
        <begin position="22"/>
        <end position="181"/>
    </location>
</feature>
<gene>
    <name evidence="3" type="ORF">Cgig2_006224</name>
</gene>
<accession>A0A9Q1KZ97</accession>
<feature type="transmembrane region" description="Helical" evidence="1">
    <location>
        <begin position="127"/>
        <end position="148"/>
    </location>
</feature>